<proteinExistence type="predicted"/>
<dbReference type="AlphaFoldDB" id="A0AA36IFU8"/>
<evidence type="ECO:0000313" key="2">
    <source>
        <dbReference type="Proteomes" id="UP001178507"/>
    </source>
</evidence>
<organism evidence="1 2">
    <name type="scientific">Effrenium voratum</name>
    <dbReference type="NCBI Taxonomy" id="2562239"/>
    <lineage>
        <taxon>Eukaryota</taxon>
        <taxon>Sar</taxon>
        <taxon>Alveolata</taxon>
        <taxon>Dinophyceae</taxon>
        <taxon>Suessiales</taxon>
        <taxon>Symbiodiniaceae</taxon>
        <taxon>Effrenium</taxon>
    </lineage>
</organism>
<name>A0AA36IFU8_9DINO</name>
<dbReference type="Proteomes" id="UP001178507">
    <property type="component" value="Unassembled WGS sequence"/>
</dbReference>
<accession>A0AA36IFU8</accession>
<keyword evidence="2" id="KW-1185">Reference proteome</keyword>
<comment type="caution">
    <text evidence="1">The sequence shown here is derived from an EMBL/GenBank/DDBJ whole genome shotgun (WGS) entry which is preliminary data.</text>
</comment>
<dbReference type="EMBL" id="CAUJNA010001424">
    <property type="protein sequence ID" value="CAJ1386827.1"/>
    <property type="molecule type" value="Genomic_DNA"/>
</dbReference>
<protein>
    <submittedName>
        <fullName evidence="1">Uncharacterized protein</fullName>
    </submittedName>
</protein>
<evidence type="ECO:0000313" key="1">
    <source>
        <dbReference type="EMBL" id="CAJ1386827.1"/>
    </source>
</evidence>
<gene>
    <name evidence="1" type="ORF">EVOR1521_LOCUS13020</name>
</gene>
<sequence length="130" mass="13894">MCIGSRSRGFELSSSKDGIGFAGVGKHCVLERQVDSSDKVLIVLEISEVEQEERSSSTICLRTRHDLAGSSFPSSVQQKRRVPVPFEASVRCSARPSTATDLRRGSSAGARSAGLAIVGDTSWSRLPLKG</sequence>
<reference evidence="1" key="1">
    <citation type="submission" date="2023-08" db="EMBL/GenBank/DDBJ databases">
        <authorList>
            <person name="Chen Y."/>
            <person name="Shah S."/>
            <person name="Dougan E. K."/>
            <person name="Thang M."/>
            <person name="Chan C."/>
        </authorList>
    </citation>
    <scope>NUCLEOTIDE SEQUENCE</scope>
</reference>